<gene>
    <name evidence="1" type="ORF">Vadar_014433</name>
</gene>
<reference evidence="1 2" key="1">
    <citation type="journal article" date="2021" name="Hortic Res">
        <title>High-quality reference genome and annotation aids understanding of berry development for evergreen blueberry (Vaccinium darrowii).</title>
        <authorList>
            <person name="Yu J."/>
            <person name="Hulse-Kemp A.M."/>
            <person name="Babiker E."/>
            <person name="Staton M."/>
        </authorList>
    </citation>
    <scope>NUCLEOTIDE SEQUENCE [LARGE SCALE GENOMIC DNA]</scope>
    <source>
        <strain evidence="2">cv. NJ 8807/NJ 8810</strain>
        <tissue evidence="1">Young leaf</tissue>
    </source>
</reference>
<evidence type="ECO:0000313" key="2">
    <source>
        <dbReference type="Proteomes" id="UP000828048"/>
    </source>
</evidence>
<comment type="caution">
    <text evidence="1">The sequence shown here is derived from an EMBL/GenBank/DDBJ whole genome shotgun (WGS) entry which is preliminary data.</text>
</comment>
<dbReference type="Proteomes" id="UP000828048">
    <property type="component" value="Chromosome 7"/>
</dbReference>
<accession>A0ACB7Y6M3</accession>
<protein>
    <submittedName>
        <fullName evidence="1">Uncharacterized protein</fullName>
    </submittedName>
</protein>
<evidence type="ECO:0000313" key="1">
    <source>
        <dbReference type="EMBL" id="KAH7849198.1"/>
    </source>
</evidence>
<sequence>MSCNGCRALRKGCSQSCILRPCLDWIESPQAQGNATLFVSKFFGRSDLMSFIAAVPEKNRPALFQSLLFEACGRTVNPVNGALGLLTTGNWHVCQLAVTTVLSGGTLRPMGAGILTTQTIESSEAFRSAKKWYNNNQSTKQFDVEKNSMTVSFNSSEESGVFISFDGSDYDAKNLRGEEPKLLNLFA</sequence>
<dbReference type="EMBL" id="CM037157">
    <property type="protein sequence ID" value="KAH7849198.1"/>
    <property type="molecule type" value="Genomic_DNA"/>
</dbReference>
<organism evidence="1 2">
    <name type="scientific">Vaccinium darrowii</name>
    <dbReference type="NCBI Taxonomy" id="229202"/>
    <lineage>
        <taxon>Eukaryota</taxon>
        <taxon>Viridiplantae</taxon>
        <taxon>Streptophyta</taxon>
        <taxon>Embryophyta</taxon>
        <taxon>Tracheophyta</taxon>
        <taxon>Spermatophyta</taxon>
        <taxon>Magnoliopsida</taxon>
        <taxon>eudicotyledons</taxon>
        <taxon>Gunneridae</taxon>
        <taxon>Pentapetalae</taxon>
        <taxon>asterids</taxon>
        <taxon>Ericales</taxon>
        <taxon>Ericaceae</taxon>
        <taxon>Vaccinioideae</taxon>
        <taxon>Vaccinieae</taxon>
        <taxon>Vaccinium</taxon>
    </lineage>
</organism>
<keyword evidence="2" id="KW-1185">Reference proteome</keyword>
<name>A0ACB7Y6M3_9ERIC</name>
<proteinExistence type="predicted"/>